<feature type="domain" description="Sugar-binding" evidence="5">
    <location>
        <begin position="54"/>
        <end position="309"/>
    </location>
</feature>
<dbReference type="Gene3D" id="3.40.50.1360">
    <property type="match status" value="1"/>
</dbReference>
<dbReference type="AlphaFoldDB" id="A0A1N6ZYY3"/>
<evidence type="ECO:0000256" key="3">
    <source>
        <dbReference type="ARBA" id="ARBA00023125"/>
    </source>
</evidence>
<keyword evidence="7" id="KW-1185">Reference proteome</keyword>
<dbReference type="PANTHER" id="PTHR34294">
    <property type="entry name" value="TRANSCRIPTIONAL REGULATOR-RELATED"/>
    <property type="match status" value="1"/>
</dbReference>
<evidence type="ECO:0000256" key="2">
    <source>
        <dbReference type="ARBA" id="ARBA00023015"/>
    </source>
</evidence>
<dbReference type="GO" id="GO:0003677">
    <property type="term" value="F:DNA binding"/>
    <property type="evidence" value="ECO:0007669"/>
    <property type="project" value="UniProtKB-KW"/>
</dbReference>
<dbReference type="InterPro" id="IPR007324">
    <property type="entry name" value="Sugar-bd_dom_put"/>
</dbReference>
<reference evidence="7" key="1">
    <citation type="submission" date="2017-01" db="EMBL/GenBank/DDBJ databases">
        <authorList>
            <person name="Varghese N."/>
            <person name="Submissions S."/>
        </authorList>
    </citation>
    <scope>NUCLEOTIDE SEQUENCE [LARGE SCALE GENOMIC DNA]</scope>
    <source>
        <strain evidence="7">ATCC 700103</strain>
    </source>
</reference>
<keyword evidence="3 6" id="KW-0238">DNA-binding</keyword>
<organism evidence="6 7">
    <name type="scientific">Halanaerobium kushneri</name>
    <dbReference type="NCBI Taxonomy" id="56779"/>
    <lineage>
        <taxon>Bacteria</taxon>
        <taxon>Bacillati</taxon>
        <taxon>Bacillota</taxon>
        <taxon>Clostridia</taxon>
        <taxon>Halanaerobiales</taxon>
        <taxon>Halanaerobiaceae</taxon>
        <taxon>Halanaerobium</taxon>
    </lineage>
</organism>
<dbReference type="STRING" id="56779.SAMN05421834_12031"/>
<evidence type="ECO:0000259" key="5">
    <source>
        <dbReference type="Pfam" id="PF04198"/>
    </source>
</evidence>
<dbReference type="SUPFAM" id="SSF100950">
    <property type="entry name" value="NagB/RpiA/CoA transferase-like"/>
    <property type="match status" value="1"/>
</dbReference>
<dbReference type="PANTHER" id="PTHR34294:SF1">
    <property type="entry name" value="TRANSCRIPTIONAL REGULATOR LSRR"/>
    <property type="match status" value="1"/>
</dbReference>
<dbReference type="InterPro" id="IPR037171">
    <property type="entry name" value="NagB/RpiA_transferase-like"/>
</dbReference>
<accession>A0A1N6ZYY3</accession>
<dbReference type="InterPro" id="IPR051054">
    <property type="entry name" value="SorC_transcr_regulators"/>
</dbReference>
<proteinExistence type="inferred from homology"/>
<keyword evidence="4" id="KW-0804">Transcription</keyword>
<evidence type="ECO:0000256" key="1">
    <source>
        <dbReference type="ARBA" id="ARBA00010466"/>
    </source>
</evidence>
<sequence>MRTLKKVAHLYYEKNMNQKEIAKIVDVSRSQISRMLTEAKNEGIVKITILDTVDSCEHLEESLKKYFGLKDAIVVPTTSYIPDMIRQVVGQAAANYLNSIIKSNQKIGVSWGISVYEMIKSMKSLNLAETTGIEVVQLIGGLGQTSTTLQSFSLANELSNILDGQSHLMHAPGFVSNSNLVDNLKKDKEIGAILEKGRNVDIALMGLDALWKHRSLVQVDNLTENDLDLLEEKGAVGQSCFRFYDINGNICSKSIDERVLSISLAELKDIETVIGIATSLDTTEAILGGLRNGFLDVLVSDEKTVEEIIFQQEDFLEQNN</sequence>
<dbReference type="GO" id="GO:0030246">
    <property type="term" value="F:carbohydrate binding"/>
    <property type="evidence" value="ECO:0007669"/>
    <property type="project" value="InterPro"/>
</dbReference>
<gene>
    <name evidence="6" type="ORF">SAMN05421834_12031</name>
</gene>
<dbReference type="Gene3D" id="1.10.10.60">
    <property type="entry name" value="Homeodomain-like"/>
    <property type="match status" value="1"/>
</dbReference>
<evidence type="ECO:0000313" key="7">
    <source>
        <dbReference type="Proteomes" id="UP000185669"/>
    </source>
</evidence>
<keyword evidence="2" id="KW-0805">Transcription regulation</keyword>
<dbReference type="Proteomes" id="UP000185669">
    <property type="component" value="Unassembled WGS sequence"/>
</dbReference>
<comment type="similarity">
    <text evidence="1">Belongs to the SorC transcriptional regulatory family.</text>
</comment>
<protein>
    <submittedName>
        <fullName evidence="6">DNA-binding transcriptional regulator LsrR, DeoR family</fullName>
    </submittedName>
</protein>
<dbReference type="EMBL" id="FTNC01000020">
    <property type="protein sequence ID" value="SIR32072.1"/>
    <property type="molecule type" value="Genomic_DNA"/>
</dbReference>
<evidence type="ECO:0000313" key="6">
    <source>
        <dbReference type="EMBL" id="SIR32072.1"/>
    </source>
</evidence>
<evidence type="ECO:0000256" key="4">
    <source>
        <dbReference type="ARBA" id="ARBA00023163"/>
    </source>
</evidence>
<name>A0A1N6ZYY3_9FIRM</name>
<dbReference type="Pfam" id="PF04198">
    <property type="entry name" value="Sugar-bind"/>
    <property type="match status" value="1"/>
</dbReference>